<keyword evidence="1" id="KW-1133">Transmembrane helix</keyword>
<feature type="transmembrane region" description="Helical" evidence="1">
    <location>
        <begin position="143"/>
        <end position="164"/>
    </location>
</feature>
<dbReference type="GO" id="GO:0051920">
    <property type="term" value="F:peroxiredoxin activity"/>
    <property type="evidence" value="ECO:0007669"/>
    <property type="project" value="InterPro"/>
</dbReference>
<proteinExistence type="predicted"/>
<dbReference type="InterPro" id="IPR003779">
    <property type="entry name" value="CMD-like"/>
</dbReference>
<name>A0A917Q0I3_9BACI</name>
<dbReference type="Proteomes" id="UP000658382">
    <property type="component" value="Unassembled WGS sequence"/>
</dbReference>
<keyword evidence="1" id="KW-0472">Membrane</keyword>
<dbReference type="RefSeq" id="WP_188633680.1">
    <property type="nucleotide sequence ID" value="NZ_BMNQ01000049.1"/>
</dbReference>
<reference evidence="3" key="2">
    <citation type="submission" date="2020-09" db="EMBL/GenBank/DDBJ databases">
        <authorList>
            <person name="Sun Q."/>
            <person name="Ohkuma M."/>
        </authorList>
    </citation>
    <scope>NUCLEOTIDE SEQUENCE</scope>
    <source>
        <strain evidence="3">JCM 12580</strain>
    </source>
</reference>
<gene>
    <name evidence="3" type="ORF">GCM10007063_27480</name>
</gene>
<dbReference type="Gene3D" id="1.20.1290.10">
    <property type="entry name" value="AhpD-like"/>
    <property type="match status" value="1"/>
</dbReference>
<dbReference type="EMBL" id="BMNQ01000049">
    <property type="protein sequence ID" value="GGK03653.1"/>
    <property type="molecule type" value="Genomic_DNA"/>
</dbReference>
<dbReference type="SUPFAM" id="SSF69118">
    <property type="entry name" value="AhpD-like"/>
    <property type="match status" value="1"/>
</dbReference>
<dbReference type="AlphaFoldDB" id="A0A917Q0I3"/>
<evidence type="ECO:0000313" key="4">
    <source>
        <dbReference type="Proteomes" id="UP000658382"/>
    </source>
</evidence>
<sequence length="172" mass="19038">MTSNLSTIDFGQQPQFKERIMLAVTEVNGCEICSYGHTKYALEQGMSNEEIKSLLTGNAEKVSSDEMPAIIFAQHYADTEGHPSEEAWNRIVQEYGNEKALGILGAIRMIMTGNAYGIAISAFKDRIKGKKVKQTSLSYELKIILSLFPALPLALIHGIISTLLRTPLIDFK</sequence>
<evidence type="ECO:0000259" key="2">
    <source>
        <dbReference type="Pfam" id="PF02627"/>
    </source>
</evidence>
<dbReference type="InterPro" id="IPR029032">
    <property type="entry name" value="AhpD-like"/>
</dbReference>
<keyword evidence="4" id="KW-1185">Reference proteome</keyword>
<protein>
    <recommendedName>
        <fullName evidence="2">Carboxymuconolactone decarboxylase-like domain-containing protein</fullName>
    </recommendedName>
</protein>
<evidence type="ECO:0000256" key="1">
    <source>
        <dbReference type="SAM" id="Phobius"/>
    </source>
</evidence>
<feature type="transmembrane region" description="Helical" evidence="1">
    <location>
        <begin position="100"/>
        <end position="123"/>
    </location>
</feature>
<dbReference type="NCBIfam" id="TIGR00778">
    <property type="entry name" value="ahpD_dom"/>
    <property type="match status" value="1"/>
</dbReference>
<dbReference type="InterPro" id="IPR004675">
    <property type="entry name" value="AhpD_core"/>
</dbReference>
<keyword evidence="1" id="KW-0812">Transmembrane</keyword>
<accession>A0A917Q0I3</accession>
<comment type="caution">
    <text evidence="3">The sequence shown here is derived from an EMBL/GenBank/DDBJ whole genome shotgun (WGS) entry which is preliminary data.</text>
</comment>
<evidence type="ECO:0000313" key="3">
    <source>
        <dbReference type="EMBL" id="GGK03653.1"/>
    </source>
</evidence>
<dbReference type="Pfam" id="PF02627">
    <property type="entry name" value="CMD"/>
    <property type="match status" value="1"/>
</dbReference>
<feature type="domain" description="Carboxymuconolactone decarboxylase-like" evidence="2">
    <location>
        <begin position="14"/>
        <end position="59"/>
    </location>
</feature>
<organism evidence="3 4">
    <name type="scientific">Lentibacillus kapialis</name>
    <dbReference type="NCBI Taxonomy" id="340214"/>
    <lineage>
        <taxon>Bacteria</taxon>
        <taxon>Bacillati</taxon>
        <taxon>Bacillota</taxon>
        <taxon>Bacilli</taxon>
        <taxon>Bacillales</taxon>
        <taxon>Bacillaceae</taxon>
        <taxon>Lentibacillus</taxon>
    </lineage>
</organism>
<reference evidence="3" key="1">
    <citation type="journal article" date="2014" name="Int. J. Syst. Evol. Microbiol.">
        <title>Complete genome sequence of Corynebacterium casei LMG S-19264T (=DSM 44701T), isolated from a smear-ripened cheese.</title>
        <authorList>
            <consortium name="US DOE Joint Genome Institute (JGI-PGF)"/>
            <person name="Walter F."/>
            <person name="Albersmeier A."/>
            <person name="Kalinowski J."/>
            <person name="Ruckert C."/>
        </authorList>
    </citation>
    <scope>NUCLEOTIDE SEQUENCE</scope>
    <source>
        <strain evidence="3">JCM 12580</strain>
    </source>
</reference>